<proteinExistence type="predicted"/>
<dbReference type="HOGENOM" id="CLU_2862924_0_0_3"/>
<evidence type="ECO:0000313" key="2">
    <source>
        <dbReference type="Proteomes" id="UP000003959"/>
    </source>
</evidence>
<organism evidence="1 2">
    <name type="scientific">Moorena producens 3L</name>
    <dbReference type="NCBI Taxonomy" id="489825"/>
    <lineage>
        <taxon>Bacteria</taxon>
        <taxon>Bacillati</taxon>
        <taxon>Cyanobacteriota</taxon>
        <taxon>Cyanophyceae</taxon>
        <taxon>Coleofasciculales</taxon>
        <taxon>Coleofasciculaceae</taxon>
        <taxon>Moorena</taxon>
    </lineage>
</organism>
<reference evidence="2" key="1">
    <citation type="journal article" date="2011" name="Proc. Natl. Acad. Sci. U.S.A.">
        <title>Genomic insights into the physiology and ecology of the marine filamentous cyanobacterium Lyngbya majuscula.</title>
        <authorList>
            <person name="Jones A.C."/>
            <person name="Monroe E.A."/>
            <person name="Podell S."/>
            <person name="Hess W.R."/>
            <person name="Klages S."/>
            <person name="Esquenazi E."/>
            <person name="Niessen S."/>
            <person name="Hoover H."/>
            <person name="Rothmann M."/>
            <person name="Lasken R.S."/>
            <person name="Yates J.R.III."/>
            <person name="Reinhardt R."/>
            <person name="Kube M."/>
            <person name="Burkart M.D."/>
            <person name="Allen E.E."/>
            <person name="Dorrestein P.C."/>
            <person name="Gerwick W.H."/>
            <person name="Gerwick L."/>
        </authorList>
    </citation>
    <scope>NUCLEOTIDE SEQUENCE [LARGE SCALE GENOMIC DNA]</scope>
    <source>
        <strain evidence="2">3L</strain>
    </source>
</reference>
<dbReference type="AlphaFoldDB" id="F4XJV1"/>
<accession>F4XJV1</accession>
<name>F4XJV1_9CYAN</name>
<gene>
    <name evidence="1" type="ORF">LYNGBM3L_07270</name>
</gene>
<protein>
    <submittedName>
        <fullName evidence="1">Uncharacterized protein</fullName>
    </submittedName>
</protein>
<sequence length="64" mass="7191">MDLLTVLTLFRNSPVIWPKTEMHRHCVDFTAALLFEDQATLAPRGIDTTLNQDDSVNSGYPEQG</sequence>
<dbReference type="Proteomes" id="UP000003959">
    <property type="component" value="Unassembled WGS sequence"/>
</dbReference>
<keyword evidence="2" id="KW-1185">Reference proteome</keyword>
<evidence type="ECO:0000313" key="1">
    <source>
        <dbReference type="EMBL" id="EGJ35381.1"/>
    </source>
</evidence>
<dbReference type="EMBL" id="GL890823">
    <property type="protein sequence ID" value="EGJ35381.1"/>
    <property type="molecule type" value="Genomic_DNA"/>
</dbReference>